<comment type="caution">
    <text evidence="2">The sequence shown here is derived from an EMBL/GenBank/DDBJ whole genome shotgun (WGS) entry which is preliminary data.</text>
</comment>
<protein>
    <submittedName>
        <fullName evidence="2">Uncharacterized protein</fullName>
    </submittedName>
</protein>
<feature type="chain" id="PRO_5040992589" evidence="1">
    <location>
        <begin position="34"/>
        <end position="75"/>
    </location>
</feature>
<sequence>MQFTNPTSKAFANMGSLMLTVLLLASAIGVVQGAPSCEYCNEKVKRDNNLSPRVCWYVYPILAQEPGDASRGFMC</sequence>
<evidence type="ECO:0000313" key="3">
    <source>
        <dbReference type="Proteomes" id="UP001138500"/>
    </source>
</evidence>
<feature type="signal peptide" evidence="1">
    <location>
        <begin position="1"/>
        <end position="33"/>
    </location>
</feature>
<accession>A0A9W7VZQ9</accession>
<gene>
    <name evidence="2" type="ORF">Tdes44962_MAKER04593</name>
</gene>
<dbReference type="EMBL" id="RIBY02002189">
    <property type="protein sequence ID" value="KAH9823632.1"/>
    <property type="molecule type" value="Genomic_DNA"/>
</dbReference>
<keyword evidence="1" id="KW-0732">Signal</keyword>
<evidence type="ECO:0000256" key="1">
    <source>
        <dbReference type="SAM" id="SignalP"/>
    </source>
</evidence>
<keyword evidence="3" id="KW-1185">Reference proteome</keyword>
<proteinExistence type="predicted"/>
<dbReference type="Proteomes" id="UP001138500">
    <property type="component" value="Unassembled WGS sequence"/>
</dbReference>
<evidence type="ECO:0000313" key="2">
    <source>
        <dbReference type="EMBL" id="KAH9823632.1"/>
    </source>
</evidence>
<reference evidence="2 3" key="1">
    <citation type="journal article" date="2018" name="IMA Fungus">
        <title>IMA Genome-F 10: Nine draft genome sequences of Claviceps purpurea s.lat., including C. arundinis, C. humidiphila, and C. cf. spartinae, pseudomolecules for the pitch canker pathogen Fusarium circinatum, draft genome of Davidsoniella eucalypti, Grosmannia galeiformis, Quambalaria eucalypti, and Teratosphaeria destructans.</title>
        <authorList>
            <person name="Wingfield B.D."/>
            <person name="Liu M."/>
            <person name="Nguyen H.D."/>
            <person name="Lane F.A."/>
            <person name="Morgan S.W."/>
            <person name="De Vos L."/>
            <person name="Wilken P.M."/>
            <person name="Duong T.A."/>
            <person name="Aylward J."/>
            <person name="Coetzee M.P."/>
            <person name="Dadej K."/>
            <person name="De Beer Z.W."/>
            <person name="Findlay W."/>
            <person name="Havenga M."/>
            <person name="Kolarik M."/>
            <person name="Menzies J.G."/>
            <person name="Naidoo K."/>
            <person name="Pochopski O."/>
            <person name="Shoukouhi P."/>
            <person name="Santana Q.C."/>
            <person name="Seifert K.A."/>
            <person name="Soal N."/>
            <person name="Steenkamp E.T."/>
            <person name="Tatham C.T."/>
            <person name="van der Nest M.A."/>
            <person name="Wingfield M.J."/>
        </authorList>
    </citation>
    <scope>NUCLEOTIDE SEQUENCE [LARGE SCALE GENOMIC DNA]</scope>
    <source>
        <strain evidence="2">CMW44962</strain>
    </source>
</reference>
<reference evidence="2 3" key="2">
    <citation type="journal article" date="2021" name="Curr. Genet.">
        <title>Genetic response to nitrogen starvation in the aggressive Eucalyptus foliar pathogen Teratosphaeria destructans.</title>
        <authorList>
            <person name="Havenga M."/>
            <person name="Wingfield B.D."/>
            <person name="Wingfield M.J."/>
            <person name="Dreyer L.L."/>
            <person name="Roets F."/>
            <person name="Aylward J."/>
        </authorList>
    </citation>
    <scope>NUCLEOTIDE SEQUENCE [LARGE SCALE GENOMIC DNA]</scope>
    <source>
        <strain evidence="2">CMW44962</strain>
    </source>
</reference>
<dbReference type="AlphaFoldDB" id="A0A9W7VZQ9"/>
<name>A0A9W7VZQ9_9PEZI</name>
<organism evidence="2 3">
    <name type="scientific">Teratosphaeria destructans</name>
    <dbReference type="NCBI Taxonomy" id="418781"/>
    <lineage>
        <taxon>Eukaryota</taxon>
        <taxon>Fungi</taxon>
        <taxon>Dikarya</taxon>
        <taxon>Ascomycota</taxon>
        <taxon>Pezizomycotina</taxon>
        <taxon>Dothideomycetes</taxon>
        <taxon>Dothideomycetidae</taxon>
        <taxon>Mycosphaerellales</taxon>
        <taxon>Teratosphaeriaceae</taxon>
        <taxon>Teratosphaeria</taxon>
    </lineage>
</organism>